<evidence type="ECO:0000313" key="8">
    <source>
        <dbReference type="EMBL" id="KAL3732943.1"/>
    </source>
</evidence>
<accession>A0ABD3JZU7</accession>
<dbReference type="Gene3D" id="1.10.630.10">
    <property type="entry name" value="Cytochrome P450"/>
    <property type="match status" value="1"/>
</dbReference>
<sequence>MRGKESSPNSFCFLSPSQTHRALARTHARANGDPIPSLPRLLRDREAFAPQNPGGDPIPSLACLLHDLEALAPRCPGGDPIPALPRRLRDREALAPAYLGGESIPSLPRRLLGGDALAPKDLELPPSLFPALPVIGHLYLLQNLLHRSLSSISRQHGPVTLLRFGSHCVLIVSSLDAAKECLTKNDVVFANRPRLLPHLAPYGGHWWKFRRIASLEILSTNRLLTLSSIQADEVKSLLHRLAKSGGQSMNMKSTFFEQMLNVMMQMIAGKRYYGENVGESEEETNFREIFLPFLRWMRPKGMEEKLMALQKKRDEFMQSLIDESRTSGGHESPEAADGGKKKTLIQVLLSLQETEPGYYKDETIKSLKLMLALLSTGPDTSATTMEWAQWAMSWVTTASSANRTLPNLLYLHSVIKEMMRMYPVGPLLVPHETSQEFRVGRYRVPRGTMLLINLFAIQNDPKYWPDVLKFKSERFEGKEGVRDGYKMMPFGLRRRGCPAENLALCTIGLTLGSLIRCFEWNRITEELIDMTEGAGLTMPKAQQLLAKCRPPSFTLDLLPQA</sequence>
<keyword evidence="5 7" id="KW-0408">Iron</keyword>
<comment type="caution">
    <text evidence="8">The sequence shown here is derived from an EMBL/GenBank/DDBJ whole genome shotgun (WGS) entry which is preliminary data.</text>
</comment>
<gene>
    <name evidence="8" type="ORF">ACJRO7_022461</name>
</gene>
<keyword evidence="3 7" id="KW-0479">Metal-binding</keyword>
<comment type="cofactor">
    <cofactor evidence="7">
        <name>heme</name>
        <dbReference type="ChEBI" id="CHEBI:30413"/>
    </cofactor>
</comment>
<dbReference type="GO" id="GO:0004497">
    <property type="term" value="F:monooxygenase activity"/>
    <property type="evidence" value="ECO:0007669"/>
    <property type="project" value="UniProtKB-KW"/>
</dbReference>
<evidence type="ECO:0000256" key="5">
    <source>
        <dbReference type="ARBA" id="ARBA00023004"/>
    </source>
</evidence>
<dbReference type="PANTHER" id="PTHR47947">
    <property type="entry name" value="CYTOCHROME P450 82C3-RELATED"/>
    <property type="match status" value="1"/>
</dbReference>
<keyword evidence="9" id="KW-1185">Reference proteome</keyword>
<dbReference type="InterPro" id="IPR036396">
    <property type="entry name" value="Cyt_P450_sf"/>
</dbReference>
<dbReference type="GO" id="GO:0046872">
    <property type="term" value="F:metal ion binding"/>
    <property type="evidence" value="ECO:0007669"/>
    <property type="project" value="UniProtKB-KW"/>
</dbReference>
<dbReference type="Pfam" id="PF00067">
    <property type="entry name" value="p450"/>
    <property type="match status" value="2"/>
</dbReference>
<dbReference type="InterPro" id="IPR050651">
    <property type="entry name" value="Plant_Cytochrome_P450_Monoox"/>
</dbReference>
<evidence type="ECO:0000313" key="9">
    <source>
        <dbReference type="Proteomes" id="UP001634007"/>
    </source>
</evidence>
<dbReference type="InterPro" id="IPR002401">
    <property type="entry name" value="Cyt_P450_E_grp-I"/>
</dbReference>
<dbReference type="EMBL" id="JBJKBG010000006">
    <property type="protein sequence ID" value="KAL3732943.1"/>
    <property type="molecule type" value="Genomic_DNA"/>
</dbReference>
<evidence type="ECO:0000256" key="6">
    <source>
        <dbReference type="ARBA" id="ARBA00023033"/>
    </source>
</evidence>
<evidence type="ECO:0000256" key="1">
    <source>
        <dbReference type="ARBA" id="ARBA00010617"/>
    </source>
</evidence>
<evidence type="ECO:0000256" key="2">
    <source>
        <dbReference type="ARBA" id="ARBA00022617"/>
    </source>
</evidence>
<keyword evidence="6" id="KW-0503">Monooxygenase</keyword>
<comment type="similarity">
    <text evidence="1">Belongs to the cytochrome P450 family.</text>
</comment>
<keyword evidence="4" id="KW-0560">Oxidoreductase</keyword>
<evidence type="ECO:0000256" key="4">
    <source>
        <dbReference type="ARBA" id="ARBA00023002"/>
    </source>
</evidence>
<dbReference type="InterPro" id="IPR001128">
    <property type="entry name" value="Cyt_P450"/>
</dbReference>
<protein>
    <recommendedName>
        <fullName evidence="10">Cytochrome P450</fullName>
    </recommendedName>
</protein>
<name>A0ABD3JZU7_EUCGL</name>
<dbReference type="PRINTS" id="PR00463">
    <property type="entry name" value="EP450I"/>
</dbReference>
<evidence type="ECO:0008006" key="10">
    <source>
        <dbReference type="Google" id="ProtNLM"/>
    </source>
</evidence>
<feature type="binding site" description="axial binding residue" evidence="7">
    <location>
        <position position="497"/>
    </location>
    <ligand>
        <name>heme</name>
        <dbReference type="ChEBI" id="CHEBI:30413"/>
    </ligand>
    <ligandPart>
        <name>Fe</name>
        <dbReference type="ChEBI" id="CHEBI:18248"/>
    </ligandPart>
</feature>
<organism evidence="8 9">
    <name type="scientific">Eucalyptus globulus</name>
    <name type="common">Tasmanian blue gum</name>
    <dbReference type="NCBI Taxonomy" id="34317"/>
    <lineage>
        <taxon>Eukaryota</taxon>
        <taxon>Viridiplantae</taxon>
        <taxon>Streptophyta</taxon>
        <taxon>Embryophyta</taxon>
        <taxon>Tracheophyta</taxon>
        <taxon>Spermatophyta</taxon>
        <taxon>Magnoliopsida</taxon>
        <taxon>eudicotyledons</taxon>
        <taxon>Gunneridae</taxon>
        <taxon>Pentapetalae</taxon>
        <taxon>rosids</taxon>
        <taxon>malvids</taxon>
        <taxon>Myrtales</taxon>
        <taxon>Myrtaceae</taxon>
        <taxon>Myrtoideae</taxon>
        <taxon>Eucalypteae</taxon>
        <taxon>Eucalyptus</taxon>
    </lineage>
</organism>
<keyword evidence="2 7" id="KW-0349">Heme</keyword>
<evidence type="ECO:0000256" key="7">
    <source>
        <dbReference type="PIRSR" id="PIRSR602401-1"/>
    </source>
</evidence>
<reference evidence="8 9" key="1">
    <citation type="submission" date="2024-11" db="EMBL/GenBank/DDBJ databases">
        <title>Chromosome-level genome assembly of Eucalyptus globulus Labill. provides insights into its genome evolution.</title>
        <authorList>
            <person name="Li X."/>
        </authorList>
    </citation>
    <scope>NUCLEOTIDE SEQUENCE [LARGE SCALE GENOMIC DNA]</scope>
    <source>
        <strain evidence="8">CL2024</strain>
        <tissue evidence="8">Fresh tender leaves</tissue>
    </source>
</reference>
<dbReference type="SUPFAM" id="SSF48264">
    <property type="entry name" value="Cytochrome P450"/>
    <property type="match status" value="1"/>
</dbReference>
<proteinExistence type="inferred from homology"/>
<dbReference type="Proteomes" id="UP001634007">
    <property type="component" value="Unassembled WGS sequence"/>
</dbReference>
<dbReference type="PRINTS" id="PR00385">
    <property type="entry name" value="P450"/>
</dbReference>
<evidence type="ECO:0000256" key="3">
    <source>
        <dbReference type="ARBA" id="ARBA00022723"/>
    </source>
</evidence>
<dbReference type="AlphaFoldDB" id="A0ABD3JZU7"/>
<dbReference type="PANTHER" id="PTHR47947:SF24">
    <property type="entry name" value="ISOFLAVONE 2'-HYDROXYLASE-LIKE"/>
    <property type="match status" value="1"/>
</dbReference>